<sequence length="187" mass="20908">CAFCKAKHFNYQCDKFLKMPVRARYAETKKYKLCTNCLRPNHNNLECKSGSCKICQKRHNTLLHYDSNEQNEAAIANTTQLNVTSDGEGSSQDQKTDHMIIPGSIAHSIQQKRAQVLLSTAIVHILDSKHNPIECRALLDSGSQSNFMTTELFNKLKLNSTKINLPVTGISQSLTHISSKTQATIKS</sequence>
<organism evidence="1">
    <name type="scientific">Anoplophora glabripennis</name>
    <name type="common">Asian longhorn beetle</name>
    <name type="synonym">Anoplophora nobilis</name>
    <dbReference type="NCBI Taxonomy" id="217634"/>
    <lineage>
        <taxon>Eukaryota</taxon>
        <taxon>Metazoa</taxon>
        <taxon>Ecdysozoa</taxon>
        <taxon>Arthropoda</taxon>
        <taxon>Hexapoda</taxon>
        <taxon>Insecta</taxon>
        <taxon>Pterygota</taxon>
        <taxon>Neoptera</taxon>
        <taxon>Endopterygota</taxon>
        <taxon>Coleoptera</taxon>
        <taxon>Polyphaga</taxon>
        <taxon>Cucujiformia</taxon>
        <taxon>Chrysomeloidea</taxon>
        <taxon>Cerambycidae</taxon>
        <taxon>Lamiinae</taxon>
        <taxon>Lamiini</taxon>
        <taxon>Anoplophora</taxon>
    </lineage>
</organism>
<feature type="non-terminal residue" evidence="1">
    <location>
        <position position="187"/>
    </location>
</feature>
<dbReference type="PANTHER" id="PTHR47331:SF5">
    <property type="entry name" value="RIBONUCLEASE H"/>
    <property type="match status" value="1"/>
</dbReference>
<reference evidence="1" key="1">
    <citation type="submission" date="2013-07" db="EMBL/GenBank/DDBJ databases">
        <title>Midgut Transcriptome Profiling of Anoplphora glabripennis, a Lignocellulose Degrading, Wood-Boring Cerambycid.</title>
        <authorList>
            <person name="Scully E.D."/>
            <person name="Hoover K."/>
            <person name="Carlson J.E."/>
            <person name="Tien M."/>
            <person name="Geib S.M."/>
        </authorList>
    </citation>
    <scope>NUCLEOTIDE SEQUENCE</scope>
</reference>
<protein>
    <submittedName>
        <fullName evidence="1">Uncharacterized protein</fullName>
    </submittedName>
</protein>
<dbReference type="InterPro" id="IPR021109">
    <property type="entry name" value="Peptidase_aspartic_dom_sf"/>
</dbReference>
<feature type="non-terminal residue" evidence="1">
    <location>
        <position position="1"/>
    </location>
</feature>
<dbReference type="EMBL" id="GALX01007109">
    <property type="protein sequence ID" value="JAB61357.1"/>
    <property type="molecule type" value="Transcribed_RNA"/>
</dbReference>
<dbReference type="AlphaFoldDB" id="V5GI96"/>
<proteinExistence type="predicted"/>
<name>V5GI96_ANOGL</name>
<accession>V5GI96</accession>
<evidence type="ECO:0000313" key="1">
    <source>
        <dbReference type="EMBL" id="JAB61357.1"/>
    </source>
</evidence>
<dbReference type="Gene3D" id="2.40.70.10">
    <property type="entry name" value="Acid Proteases"/>
    <property type="match status" value="1"/>
</dbReference>
<dbReference type="PANTHER" id="PTHR47331">
    <property type="entry name" value="PHD-TYPE DOMAIN-CONTAINING PROTEIN"/>
    <property type="match status" value="1"/>
</dbReference>